<sequence>MTAVDPFIPLRDWRISLYRGDLAVVDRFLDTIDAMLSPGWDRDREYEGTRLQPDRIRCYMFDRAGDAAVRVWLQRVAATRVRGGPVQVLRHPPSGDAGRIGRLVAEFAEDCVLPAASAAGARCTWPAFGPRSAVTPAAEMLFTRFADTADGEWPLTDRAQWLWDELVSVCLAEQVAIDRAELGRWLADSGWKQEVVTALADRFFADSEWLAKRLAVMAP</sequence>
<accession>A0AAU7CBL6</accession>
<evidence type="ECO:0000313" key="1">
    <source>
        <dbReference type="EMBL" id="XBH02510.1"/>
    </source>
</evidence>
<name>A0AAU7CBL6_9BACT</name>
<reference evidence="1" key="1">
    <citation type="submission" date="2024-05" db="EMBL/GenBank/DDBJ databases">
        <title>Planctomycetes of the genus Singulisphaera possess chitinolytic capabilities.</title>
        <authorList>
            <person name="Ivanova A."/>
        </authorList>
    </citation>
    <scope>NUCLEOTIDE SEQUENCE</scope>
    <source>
        <strain evidence="1">Ch08T</strain>
    </source>
</reference>
<protein>
    <submittedName>
        <fullName evidence="1">Uncharacterized protein</fullName>
    </submittedName>
</protein>
<dbReference type="EMBL" id="CP155447">
    <property type="protein sequence ID" value="XBH02510.1"/>
    <property type="molecule type" value="Genomic_DNA"/>
</dbReference>
<dbReference type="RefSeq" id="WP_406695251.1">
    <property type="nucleotide sequence ID" value="NZ_CP155447.1"/>
</dbReference>
<proteinExistence type="predicted"/>
<dbReference type="AlphaFoldDB" id="A0AAU7CBL6"/>
<gene>
    <name evidence="1" type="ORF">V5E97_29870</name>
</gene>
<organism evidence="1">
    <name type="scientific">Singulisphaera sp. Ch08</name>
    <dbReference type="NCBI Taxonomy" id="3120278"/>
    <lineage>
        <taxon>Bacteria</taxon>
        <taxon>Pseudomonadati</taxon>
        <taxon>Planctomycetota</taxon>
        <taxon>Planctomycetia</taxon>
        <taxon>Isosphaerales</taxon>
        <taxon>Isosphaeraceae</taxon>
        <taxon>Singulisphaera</taxon>
    </lineage>
</organism>